<dbReference type="EMBL" id="RRYP01008185">
    <property type="protein sequence ID" value="TNV79953.1"/>
    <property type="molecule type" value="Genomic_DNA"/>
</dbReference>
<evidence type="ECO:0000313" key="2">
    <source>
        <dbReference type="Proteomes" id="UP000785679"/>
    </source>
</evidence>
<reference evidence="1" key="1">
    <citation type="submission" date="2019-06" db="EMBL/GenBank/DDBJ databases">
        <authorList>
            <person name="Zheng W."/>
        </authorList>
    </citation>
    <scope>NUCLEOTIDE SEQUENCE</scope>
    <source>
        <strain evidence="1">QDHG01</strain>
    </source>
</reference>
<organism evidence="1 2">
    <name type="scientific">Halteria grandinella</name>
    <dbReference type="NCBI Taxonomy" id="5974"/>
    <lineage>
        <taxon>Eukaryota</taxon>
        <taxon>Sar</taxon>
        <taxon>Alveolata</taxon>
        <taxon>Ciliophora</taxon>
        <taxon>Intramacronucleata</taxon>
        <taxon>Spirotrichea</taxon>
        <taxon>Stichotrichia</taxon>
        <taxon>Sporadotrichida</taxon>
        <taxon>Halteriidae</taxon>
        <taxon>Halteria</taxon>
    </lineage>
</organism>
<dbReference type="Proteomes" id="UP000785679">
    <property type="component" value="Unassembled WGS sequence"/>
</dbReference>
<name>A0A8J8T3C2_HALGN</name>
<proteinExistence type="predicted"/>
<gene>
    <name evidence="1" type="ORF">FGO68_gene14938</name>
</gene>
<accession>A0A8J8T3C2</accession>
<protein>
    <submittedName>
        <fullName evidence="1">Uncharacterized protein</fullName>
    </submittedName>
</protein>
<comment type="caution">
    <text evidence="1">The sequence shown here is derived from an EMBL/GenBank/DDBJ whole genome shotgun (WGS) entry which is preliminary data.</text>
</comment>
<dbReference type="AlphaFoldDB" id="A0A8J8T3C2"/>
<dbReference type="OrthoDB" id="10630697at2759"/>
<keyword evidence="2" id="KW-1185">Reference proteome</keyword>
<sequence>MHSIAIASTGAVQQDIHRYEVSFRVLPINERKRLLERDVEQEVSRVVLLDANNQQGFNAQAQQLALNTVTESISKPQSSNSSLCGDPTVASHVQEIIAGEAPNKRMRIGEDSSPMSDKGLVKDSISPSASLDQILNGIIDQQKGPSSVMAEIGSSKTTETTAAVVESMAQEDVLQMFLNRSPLLEEDNSQPKAAVVSQDYQLMAMGVAGKSASQDKSIENSLENPFKEQNDEQGGGKQQLLRKRDLKALERQQQQQQYSKIVTEKQIIRVTEEVLLPENVHIQVKDKETLNLYEAWIAMPDQKHIAKLTKWLQTRKYTCHEHVTDDKLTLKAKLFNFTLYTSQFHPQLNWYRETSPHTYLLEEVKSVQRERKNLLKDLKLFQYFLFNVCPPGGELQKWLSRIPQTQLDRYVNDPEQLFIKKQAIGRVQNGQNSLVFSEEMCFDEEPQRYPNVFADKLYVYTESDGEFRVFPLKRRELQEDAIESCEGGGVNEWEIMKIRGYRYRYLVGASVQQNECYTVYFPKFH</sequence>
<evidence type="ECO:0000313" key="1">
    <source>
        <dbReference type="EMBL" id="TNV79953.1"/>
    </source>
</evidence>